<reference evidence="1" key="1">
    <citation type="journal article" date="2015" name="Nature">
        <title>Complex archaea that bridge the gap between prokaryotes and eukaryotes.</title>
        <authorList>
            <person name="Spang A."/>
            <person name="Saw J.H."/>
            <person name="Jorgensen S.L."/>
            <person name="Zaremba-Niedzwiedzka K."/>
            <person name="Martijn J."/>
            <person name="Lind A.E."/>
            <person name="van Eijk R."/>
            <person name="Schleper C."/>
            <person name="Guy L."/>
            <person name="Ettema T.J."/>
        </authorList>
    </citation>
    <scope>NUCLEOTIDE SEQUENCE</scope>
</reference>
<proteinExistence type="predicted"/>
<comment type="caution">
    <text evidence="1">The sequence shown here is derived from an EMBL/GenBank/DDBJ whole genome shotgun (WGS) entry which is preliminary data.</text>
</comment>
<evidence type="ECO:0000313" key="1">
    <source>
        <dbReference type="EMBL" id="KKN17462.1"/>
    </source>
</evidence>
<gene>
    <name evidence="1" type="ORF">LCGC14_0965700</name>
</gene>
<sequence>MMMKLRDVVERGLLHYDTAAYCLKHPQYLTGMPRAGSQGHHRVFSPEQAFTLAVFTHVFTRGHSMQEAAFVIAYCRKQLRKTDEHSKRDGRCHREDMNEDRMLWIVDEKFVGVDRRALDMQFEAIEWQDIQTQRPAADWPREPWVVLALNLTGFYRAYGR</sequence>
<accession>A0A0F9NZB8</accession>
<dbReference type="AlphaFoldDB" id="A0A0F9NZB8"/>
<organism evidence="1">
    <name type="scientific">marine sediment metagenome</name>
    <dbReference type="NCBI Taxonomy" id="412755"/>
    <lineage>
        <taxon>unclassified sequences</taxon>
        <taxon>metagenomes</taxon>
        <taxon>ecological metagenomes</taxon>
    </lineage>
</organism>
<dbReference type="EMBL" id="LAZR01003518">
    <property type="protein sequence ID" value="KKN17462.1"/>
    <property type="molecule type" value="Genomic_DNA"/>
</dbReference>
<name>A0A0F9NZB8_9ZZZZ</name>
<protein>
    <submittedName>
        <fullName evidence="1">Uncharacterized protein</fullName>
    </submittedName>
</protein>